<keyword evidence="7 11" id="KW-0915">Sodium</keyword>
<evidence type="ECO:0000256" key="2">
    <source>
        <dbReference type="ARBA" id="ARBA00022448"/>
    </source>
</evidence>
<feature type="transmembrane region" description="Helical" evidence="11">
    <location>
        <begin position="178"/>
        <end position="195"/>
    </location>
</feature>
<dbReference type="OrthoDB" id="9808135at2"/>
<feature type="transmembrane region" description="Helical" evidence="11">
    <location>
        <begin position="202"/>
        <end position="220"/>
    </location>
</feature>
<evidence type="ECO:0000256" key="1">
    <source>
        <dbReference type="ARBA" id="ARBA00004429"/>
    </source>
</evidence>
<dbReference type="GO" id="GO:0006885">
    <property type="term" value="P:regulation of pH"/>
    <property type="evidence" value="ECO:0007669"/>
    <property type="project" value="InterPro"/>
</dbReference>
<organism evidence="12 13">
    <name type="scientific">Georgenia satyanarayanai</name>
    <dbReference type="NCBI Taxonomy" id="860221"/>
    <lineage>
        <taxon>Bacteria</taxon>
        <taxon>Bacillati</taxon>
        <taxon>Actinomycetota</taxon>
        <taxon>Actinomycetes</taxon>
        <taxon>Micrococcales</taxon>
        <taxon>Bogoriellaceae</taxon>
        <taxon>Georgenia</taxon>
    </lineage>
</organism>
<feature type="transmembrane region" description="Helical" evidence="11">
    <location>
        <begin position="283"/>
        <end position="310"/>
    </location>
</feature>
<accession>A0A2Y9A3Z0</accession>
<dbReference type="AlphaFoldDB" id="A0A2Y9A3Z0"/>
<dbReference type="PANTHER" id="PTHR30341">
    <property type="entry name" value="SODIUM ION/PROTON ANTIPORTER NHAA-RELATED"/>
    <property type="match status" value="1"/>
</dbReference>
<dbReference type="Proteomes" id="UP000250222">
    <property type="component" value="Unassembled WGS sequence"/>
</dbReference>
<dbReference type="GO" id="GO:0005886">
    <property type="term" value="C:plasma membrane"/>
    <property type="evidence" value="ECO:0007669"/>
    <property type="project" value="UniProtKB-SubCell"/>
</dbReference>
<feature type="transmembrane region" description="Helical" evidence="11">
    <location>
        <begin position="256"/>
        <end position="277"/>
    </location>
</feature>
<evidence type="ECO:0000256" key="7">
    <source>
        <dbReference type="ARBA" id="ARBA00023053"/>
    </source>
</evidence>
<keyword evidence="10 11" id="KW-0739">Sodium transport</keyword>
<feature type="transmembrane region" description="Helical" evidence="11">
    <location>
        <begin position="226"/>
        <end position="244"/>
    </location>
</feature>
<evidence type="ECO:0000256" key="6">
    <source>
        <dbReference type="ARBA" id="ARBA00022989"/>
    </source>
</evidence>
<dbReference type="PANTHER" id="PTHR30341:SF0">
    <property type="entry name" value="NA(+)_H(+) ANTIPORTER NHAA"/>
    <property type="match status" value="1"/>
</dbReference>
<comment type="catalytic activity">
    <reaction evidence="11">
        <text>Na(+)(in) + 2 H(+)(out) = Na(+)(out) + 2 H(+)(in)</text>
        <dbReference type="Rhea" id="RHEA:29251"/>
        <dbReference type="ChEBI" id="CHEBI:15378"/>
        <dbReference type="ChEBI" id="CHEBI:29101"/>
    </reaction>
</comment>
<feature type="transmembrane region" description="Helical" evidence="11">
    <location>
        <begin position="53"/>
        <end position="75"/>
    </location>
</feature>
<evidence type="ECO:0000256" key="11">
    <source>
        <dbReference type="HAMAP-Rule" id="MF_01844"/>
    </source>
</evidence>
<dbReference type="HAMAP" id="MF_01844">
    <property type="entry name" value="NhaA"/>
    <property type="match status" value="1"/>
</dbReference>
<feature type="transmembrane region" description="Helical" evidence="11">
    <location>
        <begin position="356"/>
        <end position="377"/>
    </location>
</feature>
<keyword evidence="6 11" id="KW-1133">Transmembrane helix</keyword>
<feature type="transmembrane region" description="Helical" evidence="11">
    <location>
        <begin position="149"/>
        <end position="172"/>
    </location>
</feature>
<feature type="transmembrane region" description="Helical" evidence="11">
    <location>
        <begin position="96"/>
        <end position="117"/>
    </location>
</feature>
<gene>
    <name evidence="11" type="primary">nhaA</name>
    <name evidence="12" type="ORF">SAMN05216184_10267</name>
</gene>
<dbReference type="Pfam" id="PF06965">
    <property type="entry name" value="Na_H_antiport_1"/>
    <property type="match status" value="1"/>
</dbReference>
<dbReference type="InterPro" id="IPR023171">
    <property type="entry name" value="Na/H_antiporter_dom_sf"/>
</dbReference>
<keyword evidence="9 11" id="KW-0472">Membrane</keyword>
<evidence type="ECO:0000256" key="9">
    <source>
        <dbReference type="ARBA" id="ARBA00023136"/>
    </source>
</evidence>
<dbReference type="Gene3D" id="1.20.1530.10">
    <property type="entry name" value="Na+/H+ antiporter like domain"/>
    <property type="match status" value="1"/>
</dbReference>
<protein>
    <recommendedName>
        <fullName evidence="11">Na(+)/H(+) antiporter NhaA</fullName>
    </recommendedName>
    <alternativeName>
        <fullName evidence="11">Sodium/proton antiporter NhaA</fullName>
    </alternativeName>
</protein>
<dbReference type="InterPro" id="IPR004670">
    <property type="entry name" value="NhaA"/>
</dbReference>
<evidence type="ECO:0000256" key="8">
    <source>
        <dbReference type="ARBA" id="ARBA00023065"/>
    </source>
</evidence>
<dbReference type="RefSeq" id="WP_110851414.1">
    <property type="nucleotide sequence ID" value="NZ_QKLZ01000002.1"/>
</dbReference>
<proteinExistence type="inferred from homology"/>
<keyword evidence="3 11" id="KW-0050">Antiport</keyword>
<keyword evidence="8 11" id="KW-0406">Ion transport</keyword>
<dbReference type="GO" id="GO:0015385">
    <property type="term" value="F:sodium:proton antiporter activity"/>
    <property type="evidence" value="ECO:0007669"/>
    <property type="project" value="TreeGrafter"/>
</dbReference>
<comment type="subcellular location">
    <subcellularLocation>
        <location evidence="1">Cell inner membrane</location>
        <topology evidence="1">Multi-pass membrane protein</topology>
    </subcellularLocation>
    <subcellularLocation>
        <location evidence="11">Cell membrane</location>
        <topology evidence="11">Multi-pass membrane protein</topology>
    </subcellularLocation>
</comment>
<sequence>MPSSVTAALRSPRAGALLLLVAAVLGLVAANSPLGPSLGELQHTYLSVPGTAISLSVGHWISDGLLAVFFFVVAIELRHELTAGELNSPSKAMRPAIAAIGGVIVPIAVFLLVAAGSGLENGWPIPTATDIAFALGILAVFGRGLPARLRVFLLALAILDDIIAILIIAVFFTSDPSLGLIAAAAAGTVVFALLSRLLGGRARVLVGVLMVVVALVTWGLVVLSGVHATIAGVALGLAMASRPADRTRHALEPFSNGVVLPLFAFSAALVVIPSVPLNELSPAFWGIVLALPVGKIVGIMLGGWLGARFVRAGGTTLGGMELLAAGALGGIGFTVSLLMNELAYADVTEVADEGTLAVLVGSGISMVIAAVVVSRLARSYRRREAITGA</sequence>
<keyword evidence="13" id="KW-1185">Reference proteome</keyword>
<evidence type="ECO:0000256" key="4">
    <source>
        <dbReference type="ARBA" id="ARBA00022475"/>
    </source>
</evidence>
<comment type="similarity">
    <text evidence="11">Belongs to the NhaA Na(+)/H(+) (TC 2.A.33) antiporter family.</text>
</comment>
<feature type="transmembrane region" description="Helical" evidence="11">
    <location>
        <begin position="123"/>
        <end position="142"/>
    </location>
</feature>
<evidence type="ECO:0000313" key="13">
    <source>
        <dbReference type="Proteomes" id="UP000250222"/>
    </source>
</evidence>
<keyword evidence="5 11" id="KW-0812">Transmembrane</keyword>
<keyword evidence="2 11" id="KW-0813">Transport</keyword>
<evidence type="ECO:0000313" key="12">
    <source>
        <dbReference type="EMBL" id="SSA39150.1"/>
    </source>
</evidence>
<keyword evidence="4 11" id="KW-1003">Cell membrane</keyword>
<dbReference type="EMBL" id="UETB01000002">
    <property type="protein sequence ID" value="SSA39150.1"/>
    <property type="molecule type" value="Genomic_DNA"/>
</dbReference>
<comment type="function">
    <text evidence="11">Na(+)/H(+) antiporter that extrudes sodium in exchange for external protons.</text>
</comment>
<evidence type="ECO:0000256" key="10">
    <source>
        <dbReference type="ARBA" id="ARBA00023201"/>
    </source>
</evidence>
<evidence type="ECO:0000256" key="3">
    <source>
        <dbReference type="ARBA" id="ARBA00022449"/>
    </source>
</evidence>
<name>A0A2Y9A3Z0_9MICO</name>
<evidence type="ECO:0000256" key="5">
    <source>
        <dbReference type="ARBA" id="ARBA00022692"/>
    </source>
</evidence>
<feature type="transmembrane region" description="Helical" evidence="11">
    <location>
        <begin position="322"/>
        <end position="344"/>
    </location>
</feature>
<reference evidence="12 13" key="1">
    <citation type="submission" date="2016-10" db="EMBL/GenBank/DDBJ databases">
        <authorList>
            <person name="Cai Z."/>
        </authorList>
    </citation>
    <scope>NUCLEOTIDE SEQUENCE [LARGE SCALE GENOMIC DNA]</scope>
    <source>
        <strain evidence="12 13">CGMCC 1.10826</strain>
    </source>
</reference>